<protein>
    <submittedName>
        <fullName evidence="1">Uncharacterized protein</fullName>
    </submittedName>
</protein>
<keyword evidence="2" id="KW-1185">Reference proteome</keyword>
<sequence length="516" mass="58739">MRADEFPTQAAPAEVLVNILQCCDSTRDVLALVSTWRHICDVWRDNTAAALWPVWLKEIPHFQDVLAAARMTRLVVDAARKGELPPTRISPRQLQHSKQPNIPELKAAFALHRFTRAFCERVYYRQPESEAEWLQLGGYPEEPARMPEWTANVSRTVLKVLVIGAALAGAYNEALFQAMNHPDPEIGAFLKRARRGFDLPDGVEKQKVLEFLLPFAVCDLQASLEADDAVFGPLAEWLLHDIFADRESRASMEDRFKKGYGRAGYCRSRVGDCPVHLADGSGSHSDAHLVVWEVMKMLWVVEHIRPRGMAERWSYEVIDRSETYEWSPTAARREIETASESEGPLASAAAVFFGMFKAEEVMLPACLDDFYGWDVLKVRLALHSTEKECSGDETRPLQGFSVTDLFHWILTYSGRPKRIEEDRHVAPLDLKFFEYFLRRFLGLGFRPSWTSGQPIHYAYIFGPGGPNAASRYDIFASHMKIFSHDDIENRRSYHAKEPAAGDFLDGFEFLRKYSSD</sequence>
<accession>A0AAN7C8S9</accession>
<dbReference type="EMBL" id="MU860156">
    <property type="protein sequence ID" value="KAK4237087.1"/>
    <property type="molecule type" value="Genomic_DNA"/>
</dbReference>
<evidence type="ECO:0000313" key="1">
    <source>
        <dbReference type="EMBL" id="KAK4237087.1"/>
    </source>
</evidence>
<comment type="caution">
    <text evidence="1">The sequence shown here is derived from an EMBL/GenBank/DDBJ whole genome shotgun (WGS) entry which is preliminary data.</text>
</comment>
<reference evidence="1" key="2">
    <citation type="submission" date="2023-05" db="EMBL/GenBank/DDBJ databases">
        <authorList>
            <consortium name="Lawrence Berkeley National Laboratory"/>
            <person name="Steindorff A."/>
            <person name="Hensen N."/>
            <person name="Bonometti L."/>
            <person name="Westerberg I."/>
            <person name="Brannstrom I.O."/>
            <person name="Guillou S."/>
            <person name="Cros-Aarteil S."/>
            <person name="Calhoun S."/>
            <person name="Haridas S."/>
            <person name="Kuo A."/>
            <person name="Mondo S."/>
            <person name="Pangilinan J."/>
            <person name="Riley R."/>
            <person name="Labutti K."/>
            <person name="Andreopoulos B."/>
            <person name="Lipzen A."/>
            <person name="Chen C."/>
            <person name="Yanf M."/>
            <person name="Daum C."/>
            <person name="Ng V."/>
            <person name="Clum A."/>
            <person name="Ohm R."/>
            <person name="Martin F."/>
            <person name="Silar P."/>
            <person name="Natvig D."/>
            <person name="Lalanne C."/>
            <person name="Gautier V."/>
            <person name="Ament-Velasquez S.L."/>
            <person name="Kruys A."/>
            <person name="Hutchinson M.I."/>
            <person name="Powell A.J."/>
            <person name="Barry K."/>
            <person name="Miller A.N."/>
            <person name="Grigoriev I.V."/>
            <person name="Debuchy R."/>
            <person name="Gladieux P."/>
            <person name="Thoren M.H."/>
            <person name="Johannesson H."/>
        </authorList>
    </citation>
    <scope>NUCLEOTIDE SEQUENCE</scope>
    <source>
        <strain evidence="1">CBS 532.94</strain>
    </source>
</reference>
<gene>
    <name evidence="1" type="ORF">C8A03DRAFT_45014</name>
</gene>
<name>A0AAN7C8S9_9PEZI</name>
<dbReference type="AlphaFoldDB" id="A0AAN7C8S9"/>
<organism evidence="1 2">
    <name type="scientific">Achaetomium macrosporum</name>
    <dbReference type="NCBI Taxonomy" id="79813"/>
    <lineage>
        <taxon>Eukaryota</taxon>
        <taxon>Fungi</taxon>
        <taxon>Dikarya</taxon>
        <taxon>Ascomycota</taxon>
        <taxon>Pezizomycotina</taxon>
        <taxon>Sordariomycetes</taxon>
        <taxon>Sordariomycetidae</taxon>
        <taxon>Sordariales</taxon>
        <taxon>Chaetomiaceae</taxon>
        <taxon>Achaetomium</taxon>
    </lineage>
</organism>
<proteinExistence type="predicted"/>
<reference evidence="1" key="1">
    <citation type="journal article" date="2023" name="Mol. Phylogenet. Evol.">
        <title>Genome-scale phylogeny and comparative genomics of the fungal order Sordariales.</title>
        <authorList>
            <person name="Hensen N."/>
            <person name="Bonometti L."/>
            <person name="Westerberg I."/>
            <person name="Brannstrom I.O."/>
            <person name="Guillou S."/>
            <person name="Cros-Aarteil S."/>
            <person name="Calhoun S."/>
            <person name="Haridas S."/>
            <person name="Kuo A."/>
            <person name="Mondo S."/>
            <person name="Pangilinan J."/>
            <person name="Riley R."/>
            <person name="LaButti K."/>
            <person name="Andreopoulos B."/>
            <person name="Lipzen A."/>
            <person name="Chen C."/>
            <person name="Yan M."/>
            <person name="Daum C."/>
            <person name="Ng V."/>
            <person name="Clum A."/>
            <person name="Steindorff A."/>
            <person name="Ohm R.A."/>
            <person name="Martin F."/>
            <person name="Silar P."/>
            <person name="Natvig D.O."/>
            <person name="Lalanne C."/>
            <person name="Gautier V."/>
            <person name="Ament-Velasquez S.L."/>
            <person name="Kruys A."/>
            <person name="Hutchinson M.I."/>
            <person name="Powell A.J."/>
            <person name="Barry K."/>
            <person name="Miller A.N."/>
            <person name="Grigoriev I.V."/>
            <person name="Debuchy R."/>
            <person name="Gladieux P."/>
            <person name="Hiltunen Thoren M."/>
            <person name="Johannesson H."/>
        </authorList>
    </citation>
    <scope>NUCLEOTIDE SEQUENCE</scope>
    <source>
        <strain evidence="1">CBS 532.94</strain>
    </source>
</reference>
<evidence type="ECO:0000313" key="2">
    <source>
        <dbReference type="Proteomes" id="UP001303760"/>
    </source>
</evidence>
<dbReference type="Proteomes" id="UP001303760">
    <property type="component" value="Unassembled WGS sequence"/>
</dbReference>